<feature type="transmembrane region" description="Helical" evidence="2">
    <location>
        <begin position="28"/>
        <end position="50"/>
    </location>
</feature>
<feature type="transmembrane region" description="Helical" evidence="2">
    <location>
        <begin position="56"/>
        <end position="77"/>
    </location>
</feature>
<feature type="region of interest" description="Disordered" evidence="1">
    <location>
        <begin position="83"/>
        <end position="103"/>
    </location>
</feature>
<reference evidence="3 4" key="1">
    <citation type="submission" date="2023-06" db="EMBL/GenBank/DDBJ databases">
        <authorList>
            <person name="Oyuntsetseg B."/>
            <person name="Kim S.B."/>
        </authorList>
    </citation>
    <scope>NUCLEOTIDE SEQUENCE [LARGE SCALE GENOMIC DNA]</scope>
    <source>
        <strain evidence="3 4">2-15</strain>
    </source>
</reference>
<keyword evidence="2" id="KW-1133">Transmembrane helix</keyword>
<gene>
    <name evidence="3" type="ORF">QRX50_35560</name>
</gene>
<evidence type="ECO:0000313" key="3">
    <source>
        <dbReference type="EMBL" id="WIX76729.1"/>
    </source>
</evidence>
<accession>A0A9Y2IC01</accession>
<evidence type="ECO:0000256" key="1">
    <source>
        <dbReference type="SAM" id="MobiDB-lite"/>
    </source>
</evidence>
<evidence type="ECO:0008006" key="5">
    <source>
        <dbReference type="Google" id="ProtNLM"/>
    </source>
</evidence>
<protein>
    <recommendedName>
        <fullName evidence="5">DUF4229 domain-containing protein</fullName>
    </recommendedName>
</protein>
<keyword evidence="4" id="KW-1185">Reference proteome</keyword>
<evidence type="ECO:0000313" key="4">
    <source>
        <dbReference type="Proteomes" id="UP001236014"/>
    </source>
</evidence>
<dbReference type="KEGG" id="acab:QRX50_35560"/>
<dbReference type="Proteomes" id="UP001236014">
    <property type="component" value="Chromosome"/>
</dbReference>
<dbReference type="EMBL" id="CP127294">
    <property type="protein sequence ID" value="WIX76729.1"/>
    <property type="molecule type" value="Genomic_DNA"/>
</dbReference>
<evidence type="ECO:0000256" key="2">
    <source>
        <dbReference type="SAM" id="Phobius"/>
    </source>
</evidence>
<keyword evidence="2" id="KW-0472">Membrane</keyword>
<name>A0A9Y2IC01_9PSEU</name>
<dbReference type="RefSeq" id="WP_285967477.1">
    <property type="nucleotide sequence ID" value="NZ_CP127294.1"/>
</dbReference>
<organism evidence="3 4">
    <name type="scientific">Amycolatopsis carbonis</name>
    <dbReference type="NCBI Taxonomy" id="715471"/>
    <lineage>
        <taxon>Bacteria</taxon>
        <taxon>Bacillati</taxon>
        <taxon>Actinomycetota</taxon>
        <taxon>Actinomycetes</taxon>
        <taxon>Pseudonocardiales</taxon>
        <taxon>Pseudonocardiaceae</taxon>
        <taxon>Amycolatopsis</taxon>
    </lineage>
</organism>
<dbReference type="AlphaFoldDB" id="A0A9Y2IC01"/>
<sequence length="103" mass="10399">MKSDETEPQHGVRTAAEVRAAVPYGLRVGAAVFGRLLIVAGGLALIGYVAVSLATVLVPVAVALLLAALLAPTVSWLARKKAAGSTACPASTPPPSVRRPAFG</sequence>
<proteinExistence type="predicted"/>
<keyword evidence="2" id="KW-0812">Transmembrane</keyword>